<dbReference type="GO" id="GO:0003999">
    <property type="term" value="F:adenine phosphoribosyltransferase activity"/>
    <property type="evidence" value="ECO:0007669"/>
    <property type="project" value="UniProtKB-UniRule"/>
</dbReference>
<comment type="catalytic activity">
    <reaction evidence="1 11">
        <text>AMP + diphosphate = 5-phospho-alpha-D-ribose 1-diphosphate + adenine</text>
        <dbReference type="Rhea" id="RHEA:16609"/>
        <dbReference type="ChEBI" id="CHEBI:16708"/>
        <dbReference type="ChEBI" id="CHEBI:33019"/>
        <dbReference type="ChEBI" id="CHEBI:58017"/>
        <dbReference type="ChEBI" id="CHEBI:456215"/>
        <dbReference type="EC" id="2.4.2.7"/>
    </reaction>
</comment>
<dbReference type="AlphaFoldDB" id="A0A1U9NIY0"/>
<evidence type="ECO:0000256" key="1">
    <source>
        <dbReference type="ARBA" id="ARBA00000868"/>
    </source>
</evidence>
<evidence type="ECO:0000256" key="3">
    <source>
        <dbReference type="ARBA" id="ARBA00004496"/>
    </source>
</evidence>
<keyword evidence="10 11" id="KW-0660">Purine salvage</keyword>
<evidence type="ECO:0000259" key="12">
    <source>
        <dbReference type="Pfam" id="PF00156"/>
    </source>
</evidence>
<dbReference type="GO" id="GO:0006166">
    <property type="term" value="P:purine ribonucleoside salvage"/>
    <property type="evidence" value="ECO:0007669"/>
    <property type="project" value="UniProtKB-UniRule"/>
</dbReference>
<evidence type="ECO:0000313" key="13">
    <source>
        <dbReference type="EMBL" id="AQT67698.1"/>
    </source>
</evidence>
<dbReference type="Pfam" id="PF00156">
    <property type="entry name" value="Pribosyltran"/>
    <property type="match status" value="1"/>
</dbReference>
<evidence type="ECO:0000256" key="6">
    <source>
        <dbReference type="ARBA" id="ARBA00011893"/>
    </source>
</evidence>
<dbReference type="UniPathway" id="UPA00588">
    <property type="reaction ID" value="UER00646"/>
</dbReference>
<reference evidence="14" key="1">
    <citation type="submission" date="2017-02" db="EMBL/GenBank/DDBJ databases">
        <title>Comparative genomics and description of representatives of a novel lineage of planctomycetes thriving in anoxic sediments.</title>
        <authorList>
            <person name="Spring S."/>
            <person name="Bunk B."/>
            <person name="Sproer C."/>
        </authorList>
    </citation>
    <scope>NUCLEOTIDE SEQUENCE [LARGE SCALE GENOMIC DNA]</scope>
    <source>
        <strain evidence="14">ST-NAGAB-D1</strain>
    </source>
</reference>
<dbReference type="EC" id="2.4.2.7" evidence="6 11"/>
<dbReference type="STRING" id="1936003.STSP2_00846"/>
<comment type="subcellular location">
    <subcellularLocation>
        <location evidence="3 11">Cytoplasm</location>
    </subcellularLocation>
</comment>
<accession>A0A1U9NIY0</accession>
<dbReference type="NCBIfam" id="NF002636">
    <property type="entry name" value="PRK02304.1-5"/>
    <property type="match status" value="1"/>
</dbReference>
<dbReference type="InterPro" id="IPR050054">
    <property type="entry name" value="UPRTase/APRTase"/>
</dbReference>
<dbReference type="EMBL" id="CP019791">
    <property type="protein sequence ID" value="AQT67698.1"/>
    <property type="molecule type" value="Genomic_DNA"/>
</dbReference>
<dbReference type="NCBIfam" id="TIGR01090">
    <property type="entry name" value="apt"/>
    <property type="match status" value="1"/>
</dbReference>
<evidence type="ECO:0000313" key="14">
    <source>
        <dbReference type="Proteomes" id="UP000189674"/>
    </source>
</evidence>
<dbReference type="SUPFAM" id="SSF53271">
    <property type="entry name" value="PRTase-like"/>
    <property type="match status" value="1"/>
</dbReference>
<dbReference type="RefSeq" id="WP_146660093.1">
    <property type="nucleotide sequence ID" value="NZ_CP019791.1"/>
</dbReference>
<gene>
    <name evidence="11 13" type="primary">apt</name>
    <name evidence="13" type="ORF">STSP2_00846</name>
</gene>
<evidence type="ECO:0000256" key="7">
    <source>
        <dbReference type="ARBA" id="ARBA00022490"/>
    </source>
</evidence>
<keyword evidence="7 11" id="KW-0963">Cytoplasm</keyword>
<evidence type="ECO:0000256" key="4">
    <source>
        <dbReference type="ARBA" id="ARBA00004659"/>
    </source>
</evidence>
<name>A0A1U9NIY0_9BACT</name>
<protein>
    <recommendedName>
        <fullName evidence="6 11">Adenine phosphoribosyltransferase</fullName>
        <shortName evidence="11">APRT</shortName>
        <ecNumber evidence="6 11">2.4.2.7</ecNumber>
    </recommendedName>
</protein>
<evidence type="ECO:0000256" key="5">
    <source>
        <dbReference type="ARBA" id="ARBA00008391"/>
    </source>
</evidence>
<dbReference type="GO" id="GO:0044209">
    <property type="term" value="P:AMP salvage"/>
    <property type="evidence" value="ECO:0007669"/>
    <property type="project" value="UniProtKB-UniRule"/>
</dbReference>
<evidence type="ECO:0000256" key="11">
    <source>
        <dbReference type="HAMAP-Rule" id="MF_00004"/>
    </source>
</evidence>
<dbReference type="Gene3D" id="3.40.50.2020">
    <property type="match status" value="1"/>
</dbReference>
<keyword evidence="9 11" id="KW-0808">Transferase</keyword>
<dbReference type="GO" id="GO:0006168">
    <property type="term" value="P:adenine salvage"/>
    <property type="evidence" value="ECO:0007669"/>
    <property type="project" value="InterPro"/>
</dbReference>
<comment type="function">
    <text evidence="2 11">Catalyzes a salvage reaction resulting in the formation of AMP, that is energically less costly than de novo synthesis.</text>
</comment>
<proteinExistence type="inferred from homology"/>
<dbReference type="GO" id="GO:0005737">
    <property type="term" value="C:cytoplasm"/>
    <property type="evidence" value="ECO:0007669"/>
    <property type="project" value="UniProtKB-SubCell"/>
</dbReference>
<comment type="similarity">
    <text evidence="5 11">Belongs to the purine/pyrimidine phosphoribosyltransferase family.</text>
</comment>
<feature type="domain" description="Phosphoribosyltransferase" evidence="12">
    <location>
        <begin position="33"/>
        <end position="158"/>
    </location>
</feature>
<dbReference type="PANTHER" id="PTHR32315">
    <property type="entry name" value="ADENINE PHOSPHORIBOSYLTRANSFERASE"/>
    <property type="match status" value="1"/>
</dbReference>
<dbReference type="InterPro" id="IPR005764">
    <property type="entry name" value="Ade_phspho_trans"/>
</dbReference>
<keyword evidence="8 11" id="KW-0328">Glycosyltransferase</keyword>
<organism evidence="13 14">
    <name type="scientific">Anaerohalosphaera lusitana</name>
    <dbReference type="NCBI Taxonomy" id="1936003"/>
    <lineage>
        <taxon>Bacteria</taxon>
        <taxon>Pseudomonadati</taxon>
        <taxon>Planctomycetota</taxon>
        <taxon>Phycisphaerae</taxon>
        <taxon>Sedimentisphaerales</taxon>
        <taxon>Anaerohalosphaeraceae</taxon>
        <taxon>Anaerohalosphaera</taxon>
    </lineage>
</organism>
<dbReference type="InterPro" id="IPR029057">
    <property type="entry name" value="PRTase-like"/>
</dbReference>
<comment type="pathway">
    <text evidence="4 11">Purine metabolism; AMP biosynthesis via salvage pathway; AMP from adenine: step 1/1.</text>
</comment>
<sequence length="170" mass="18719">MDLKQYIRDIKDFPVQGILFRDITPLLGDKDAMSYAIDAIAEPYKNKNVDYVAAIEARGFIFGAAIAREIGAGFIPIRKPGKLPCRSEAMTYDLEYGSNTIEVHADAVKPGSRVLMFDDLLATGGTMKAACSLMERLGAEIVATAFLVELTDLPGRLMLQKYPIYSVISY</sequence>
<comment type="subunit">
    <text evidence="11">Homodimer.</text>
</comment>
<evidence type="ECO:0000256" key="9">
    <source>
        <dbReference type="ARBA" id="ARBA00022679"/>
    </source>
</evidence>
<dbReference type="Proteomes" id="UP000189674">
    <property type="component" value="Chromosome"/>
</dbReference>
<evidence type="ECO:0000256" key="8">
    <source>
        <dbReference type="ARBA" id="ARBA00022676"/>
    </source>
</evidence>
<dbReference type="OrthoDB" id="9803963at2"/>
<dbReference type="FunFam" id="3.40.50.2020:FF:000021">
    <property type="entry name" value="Adenine phosphoribosyltransferase"/>
    <property type="match status" value="1"/>
</dbReference>
<evidence type="ECO:0000256" key="2">
    <source>
        <dbReference type="ARBA" id="ARBA00003968"/>
    </source>
</evidence>
<dbReference type="KEGG" id="alus:STSP2_00846"/>
<dbReference type="InterPro" id="IPR000836">
    <property type="entry name" value="PRTase_dom"/>
</dbReference>
<evidence type="ECO:0000256" key="10">
    <source>
        <dbReference type="ARBA" id="ARBA00022726"/>
    </source>
</evidence>
<keyword evidence="14" id="KW-1185">Reference proteome</keyword>
<dbReference type="GO" id="GO:0002055">
    <property type="term" value="F:adenine binding"/>
    <property type="evidence" value="ECO:0007669"/>
    <property type="project" value="TreeGrafter"/>
</dbReference>
<dbReference type="GO" id="GO:0016208">
    <property type="term" value="F:AMP binding"/>
    <property type="evidence" value="ECO:0007669"/>
    <property type="project" value="TreeGrafter"/>
</dbReference>
<dbReference type="PANTHER" id="PTHR32315:SF3">
    <property type="entry name" value="ADENINE PHOSPHORIBOSYLTRANSFERASE"/>
    <property type="match status" value="1"/>
</dbReference>
<dbReference type="CDD" id="cd06223">
    <property type="entry name" value="PRTases_typeI"/>
    <property type="match status" value="1"/>
</dbReference>
<dbReference type="NCBIfam" id="NF002634">
    <property type="entry name" value="PRK02304.1-3"/>
    <property type="match status" value="1"/>
</dbReference>
<dbReference type="HAMAP" id="MF_00004">
    <property type="entry name" value="Aden_phosphoribosyltr"/>
    <property type="match status" value="1"/>
</dbReference>